<dbReference type="RefSeq" id="WP_148296869.1">
    <property type="nucleotide sequence ID" value="NZ_BAUV01000023.1"/>
</dbReference>
<dbReference type="EMBL" id="BAUV01000023">
    <property type="protein sequence ID" value="GAE35769.1"/>
    <property type="molecule type" value="Genomic_DNA"/>
</dbReference>
<accession>W4QWR7</accession>
<proteinExistence type="predicted"/>
<dbReference type="Proteomes" id="UP000018896">
    <property type="component" value="Unassembled WGS sequence"/>
</dbReference>
<name>W4QWR7_HALA3</name>
<organism evidence="1 2">
    <name type="scientific">Halalkalibacter akibai (strain ATCC 43226 / DSM 21942 / CIP 109018 / JCM 9157 / 1139)</name>
    <name type="common">Bacillus akibai</name>
    <dbReference type="NCBI Taxonomy" id="1236973"/>
    <lineage>
        <taxon>Bacteria</taxon>
        <taxon>Bacillati</taxon>
        <taxon>Bacillota</taxon>
        <taxon>Bacilli</taxon>
        <taxon>Bacillales</taxon>
        <taxon>Bacillaceae</taxon>
        <taxon>Halalkalibacter</taxon>
    </lineage>
</organism>
<reference evidence="1 2" key="1">
    <citation type="journal article" date="2014" name="Genome Announc.">
        <title>Draft Genome Sequences of Three Alkaliphilic Bacillus Strains, Bacillus wakoensis JCM 9140T, Bacillus akibai JCM 9157T, and Bacillus hemicellulosilyticus JCM 9152T.</title>
        <authorList>
            <person name="Yuki M."/>
            <person name="Oshima K."/>
            <person name="Suda W."/>
            <person name="Oshida Y."/>
            <person name="Kitamura K."/>
            <person name="Iida T."/>
            <person name="Hattori M."/>
            <person name="Ohkuma M."/>
        </authorList>
    </citation>
    <scope>NUCLEOTIDE SEQUENCE [LARGE SCALE GENOMIC DNA]</scope>
    <source>
        <strain evidence="1 2">JCM 9157</strain>
    </source>
</reference>
<dbReference type="AlphaFoldDB" id="W4QWR7"/>
<protein>
    <submittedName>
        <fullName evidence="1">Uncharacterized protein</fullName>
    </submittedName>
</protein>
<evidence type="ECO:0000313" key="2">
    <source>
        <dbReference type="Proteomes" id="UP000018896"/>
    </source>
</evidence>
<comment type="caution">
    <text evidence="1">The sequence shown here is derived from an EMBL/GenBank/DDBJ whole genome shotgun (WGS) entry which is preliminary data.</text>
</comment>
<sequence>MAVSKRRTELLHSLTSEQQEFILSYSKEEQAILLDRVQKPLHYSVEDIEDLPVDDQIKRQVMLKLPLLKEQIYQIQKAQNLCGGLTPSTLKL</sequence>
<keyword evidence="2" id="KW-1185">Reference proteome</keyword>
<gene>
    <name evidence="1" type="ORF">JCM9157_2901</name>
</gene>
<evidence type="ECO:0000313" key="1">
    <source>
        <dbReference type="EMBL" id="GAE35769.1"/>
    </source>
</evidence>